<dbReference type="EC" id="3.4.13.22" evidence="9 10"/>
<feature type="active site" description="Proton donor/acceptor" evidence="9">
    <location>
        <position position="235"/>
    </location>
</feature>
<comment type="similarity">
    <text evidence="9 10">Belongs to the peptidase M15D family.</text>
</comment>
<dbReference type="AlphaFoldDB" id="A0A2K8UGN1"/>
<feature type="binding site" evidence="9">
    <location>
        <position position="238"/>
    </location>
    <ligand>
        <name>Zn(2+)</name>
        <dbReference type="ChEBI" id="CHEBI:29105"/>
        <note>catalytic</note>
    </ligand>
</feature>
<evidence type="ECO:0000256" key="5">
    <source>
        <dbReference type="ARBA" id="ARBA00022833"/>
    </source>
</evidence>
<feature type="chain" id="PRO_5014920715" description="D-alanyl-D-alanine dipeptidase" evidence="11">
    <location>
        <begin position="28"/>
        <end position="260"/>
    </location>
</feature>
<comment type="cofactor">
    <cofactor evidence="9">
        <name>Zn(2+)</name>
        <dbReference type="ChEBI" id="CHEBI:29105"/>
    </cofactor>
    <text evidence="9">Binds 1 zinc ion per subunit.</text>
</comment>
<dbReference type="GO" id="GO:0006508">
    <property type="term" value="P:proteolysis"/>
    <property type="evidence" value="ECO:0007669"/>
    <property type="project" value="UniProtKB-KW"/>
</dbReference>
<feature type="binding site" evidence="9">
    <location>
        <position position="152"/>
    </location>
    <ligand>
        <name>Zn(2+)</name>
        <dbReference type="ChEBI" id="CHEBI:29105"/>
        <note>catalytic</note>
    </ligand>
</feature>
<proteinExistence type="inferred from homology"/>
<dbReference type="GO" id="GO:0160237">
    <property type="term" value="F:D-Ala-D-Ala dipeptidase activity"/>
    <property type="evidence" value="ECO:0007669"/>
    <property type="project" value="UniProtKB-EC"/>
</dbReference>
<dbReference type="Proteomes" id="UP000232638">
    <property type="component" value="Chromosome"/>
</dbReference>
<protein>
    <recommendedName>
        <fullName evidence="9 10">D-alanyl-D-alanine dipeptidase</fullName>
        <shortName evidence="9 10">D-Ala-D-Ala dipeptidase</shortName>
        <ecNumber evidence="9 10">3.4.13.22</ecNumber>
    </recommendedName>
</protein>
<reference evidence="12 13" key="1">
    <citation type="submission" date="2017-03" db="EMBL/GenBank/DDBJ databases">
        <title>Complete genome sequence of Candidatus 'Thiodictyon syntrophicum' sp. nov. strain Cad16T, a photolithoautotroph purple sulfur bacterium isolated from an alpine meromictic lake.</title>
        <authorList>
            <person name="Luedin S.M."/>
            <person name="Pothier J.F."/>
            <person name="Danza F."/>
            <person name="Storelli N."/>
            <person name="Wittwer M."/>
            <person name="Tonolla M."/>
        </authorList>
    </citation>
    <scope>NUCLEOTIDE SEQUENCE [LARGE SCALE GENOMIC DNA]</scope>
    <source>
        <strain evidence="12 13">Cad16T</strain>
    </source>
</reference>
<feature type="signal peptide" evidence="11">
    <location>
        <begin position="1"/>
        <end position="27"/>
    </location>
</feature>
<dbReference type="Gene3D" id="3.30.1380.10">
    <property type="match status" value="1"/>
</dbReference>
<evidence type="ECO:0000256" key="10">
    <source>
        <dbReference type="PIRNR" id="PIRNR026671"/>
    </source>
</evidence>
<keyword evidence="3 9" id="KW-0479">Metal-binding</keyword>
<feature type="binding site" evidence="9">
    <location>
        <position position="145"/>
    </location>
    <ligand>
        <name>Zn(2+)</name>
        <dbReference type="ChEBI" id="CHEBI:29105"/>
        <note>catalytic</note>
    </ligand>
</feature>
<keyword evidence="5 9" id="KW-0862">Zinc</keyword>
<dbReference type="GO" id="GO:0008270">
    <property type="term" value="F:zinc ion binding"/>
    <property type="evidence" value="ECO:0007669"/>
    <property type="project" value="UniProtKB-UniRule"/>
</dbReference>
<dbReference type="KEGG" id="tsy:THSYN_07360"/>
<dbReference type="Pfam" id="PF01427">
    <property type="entry name" value="Peptidase_M15"/>
    <property type="match status" value="2"/>
</dbReference>
<keyword evidence="2 9" id="KW-0645">Protease</keyword>
<dbReference type="OrthoDB" id="9801430at2"/>
<evidence type="ECO:0000256" key="3">
    <source>
        <dbReference type="ARBA" id="ARBA00022723"/>
    </source>
</evidence>
<keyword evidence="13" id="KW-1185">Reference proteome</keyword>
<dbReference type="CDD" id="cd14817">
    <property type="entry name" value="D-Ala-D-Ala_dipeptidase_VanX"/>
    <property type="match status" value="1"/>
</dbReference>
<dbReference type="InterPro" id="IPR009045">
    <property type="entry name" value="Zn_M74/Hedgehog-like"/>
</dbReference>
<dbReference type="EMBL" id="CP020370">
    <property type="protein sequence ID" value="AUB84682.1"/>
    <property type="molecule type" value="Genomic_DNA"/>
</dbReference>
<dbReference type="PANTHER" id="PTHR43126">
    <property type="entry name" value="D-ALANYL-D-ALANINE DIPEPTIDASE"/>
    <property type="match status" value="1"/>
</dbReference>
<evidence type="ECO:0000313" key="13">
    <source>
        <dbReference type="Proteomes" id="UP000232638"/>
    </source>
</evidence>
<keyword evidence="4 9" id="KW-0378">Hydrolase</keyword>
<keyword evidence="6 9" id="KW-0224">Dipeptidase</keyword>
<evidence type="ECO:0000256" key="6">
    <source>
        <dbReference type="ARBA" id="ARBA00022997"/>
    </source>
</evidence>
<dbReference type="HAMAP" id="MF_01924">
    <property type="entry name" value="A_A_dipeptidase"/>
    <property type="match status" value="1"/>
</dbReference>
<keyword evidence="7 9" id="KW-0482">Metalloprotease</keyword>
<comment type="function">
    <text evidence="9 10">Catalyzes hydrolysis of the D-alanyl-D-alanine dipeptide.</text>
</comment>
<comment type="catalytic activity">
    <reaction evidence="1 9 10">
        <text>D-alanyl-D-alanine + H2O = 2 D-alanine</text>
        <dbReference type="Rhea" id="RHEA:20661"/>
        <dbReference type="ChEBI" id="CHEBI:15377"/>
        <dbReference type="ChEBI" id="CHEBI:57416"/>
        <dbReference type="ChEBI" id="CHEBI:57822"/>
        <dbReference type="EC" id="3.4.13.22"/>
    </reaction>
</comment>
<evidence type="ECO:0000256" key="2">
    <source>
        <dbReference type="ARBA" id="ARBA00022670"/>
    </source>
</evidence>
<dbReference type="InterPro" id="IPR000755">
    <property type="entry name" value="A_A_dipeptidase"/>
</dbReference>
<evidence type="ECO:0000256" key="4">
    <source>
        <dbReference type="ARBA" id="ARBA00022801"/>
    </source>
</evidence>
<name>A0A2K8UGN1_9GAMM</name>
<keyword evidence="11" id="KW-0732">Signal</keyword>
<evidence type="ECO:0000256" key="7">
    <source>
        <dbReference type="ARBA" id="ARBA00023049"/>
    </source>
</evidence>
<dbReference type="SUPFAM" id="SSF55166">
    <property type="entry name" value="Hedgehog/DD-peptidase"/>
    <property type="match status" value="1"/>
</dbReference>
<dbReference type="PIRSF" id="PIRSF026671">
    <property type="entry name" value="AA_dipeptidase"/>
    <property type="match status" value="1"/>
</dbReference>
<evidence type="ECO:0000256" key="9">
    <source>
        <dbReference type="HAMAP-Rule" id="MF_01924"/>
    </source>
</evidence>
<sequence length="260" mass="28585">MPRKAWTAITVACLAGLLSLPSAAVWAAGLPDGFVYLREVAPAIAQDMRYYGSHNFIGRPIDGYQAPECILTREAAAAVKAVHEDLAAAGLRVKVFDCYRPTRAVAQFVRWSRDLEDQRMKAEFYPNIAKTDFFRLGYVAKRSGHSRGSTVDLALEPAAASPSQVDARADGPAVACTAPFAERFPDSPLDFGTGFDCMDPLSHPDSPAVPSEAQRNRALLAQAMERHGFRGLPEEWWHFTLKAEPFPNTWFDFPVMAPGQ</sequence>
<evidence type="ECO:0000313" key="12">
    <source>
        <dbReference type="EMBL" id="AUB84682.1"/>
    </source>
</evidence>
<accession>A0A2K8UGN1</accession>
<dbReference type="GO" id="GO:0071555">
    <property type="term" value="P:cell wall organization"/>
    <property type="evidence" value="ECO:0007669"/>
    <property type="project" value="UniProtKB-KW"/>
</dbReference>
<feature type="site" description="Transition state stabilizer" evidence="9">
    <location>
        <position position="100"/>
    </location>
</feature>
<evidence type="ECO:0000256" key="1">
    <source>
        <dbReference type="ARBA" id="ARBA00001362"/>
    </source>
</evidence>
<evidence type="ECO:0000256" key="11">
    <source>
        <dbReference type="SAM" id="SignalP"/>
    </source>
</evidence>
<dbReference type="PANTHER" id="PTHR43126:SF1">
    <property type="entry name" value="D-ALANYL-D-ALANINE DIPEPTIDASE"/>
    <property type="match status" value="1"/>
</dbReference>
<dbReference type="GO" id="GO:0008237">
    <property type="term" value="F:metallopeptidase activity"/>
    <property type="evidence" value="ECO:0007669"/>
    <property type="project" value="UniProtKB-KW"/>
</dbReference>
<keyword evidence="8 10" id="KW-0961">Cell wall biogenesis/degradation</keyword>
<gene>
    <name evidence="9" type="primary">ddpX</name>
    <name evidence="12" type="ORF">THSYN_07360</name>
</gene>
<organism evidence="12 13">
    <name type="scientific">Candidatus Thiodictyon syntrophicum</name>
    <dbReference type="NCBI Taxonomy" id="1166950"/>
    <lineage>
        <taxon>Bacteria</taxon>
        <taxon>Pseudomonadati</taxon>
        <taxon>Pseudomonadota</taxon>
        <taxon>Gammaproteobacteria</taxon>
        <taxon>Chromatiales</taxon>
        <taxon>Chromatiaceae</taxon>
        <taxon>Thiodictyon</taxon>
    </lineage>
</organism>
<evidence type="ECO:0000256" key="8">
    <source>
        <dbReference type="ARBA" id="ARBA00023316"/>
    </source>
</evidence>